<accession>A0A6J5W2S2</accession>
<keyword evidence="2" id="KW-1185">Reference proteome</keyword>
<dbReference type="AlphaFoldDB" id="A0A6J5W2S2"/>
<evidence type="ECO:0000313" key="1">
    <source>
        <dbReference type="EMBL" id="CAB4295889.1"/>
    </source>
</evidence>
<sequence>MTRYLHAWMRLQKRTSTSLWRSKFKIGRSNINIPELPVPVIGLGTASYPFADREATKEAIHNTLKNLGLEYLDMYLIHLQWV</sequence>
<gene>
    <name evidence="1" type="ORF">ORAREDHAP_LOCUS7397</name>
</gene>
<name>A0A6J5W2S2_PRUAR</name>
<evidence type="ECO:0008006" key="3">
    <source>
        <dbReference type="Google" id="ProtNLM"/>
    </source>
</evidence>
<dbReference type="SUPFAM" id="SSF51430">
    <property type="entry name" value="NAD(P)-linked oxidoreductase"/>
    <property type="match status" value="1"/>
</dbReference>
<dbReference type="InterPro" id="IPR036812">
    <property type="entry name" value="NAD(P)_OxRdtase_dom_sf"/>
</dbReference>
<organism evidence="1 2">
    <name type="scientific">Prunus armeniaca</name>
    <name type="common">Apricot</name>
    <name type="synonym">Armeniaca vulgaris</name>
    <dbReference type="NCBI Taxonomy" id="36596"/>
    <lineage>
        <taxon>Eukaryota</taxon>
        <taxon>Viridiplantae</taxon>
        <taxon>Streptophyta</taxon>
        <taxon>Embryophyta</taxon>
        <taxon>Tracheophyta</taxon>
        <taxon>Spermatophyta</taxon>
        <taxon>Magnoliopsida</taxon>
        <taxon>eudicotyledons</taxon>
        <taxon>Gunneridae</taxon>
        <taxon>Pentapetalae</taxon>
        <taxon>rosids</taxon>
        <taxon>fabids</taxon>
        <taxon>Rosales</taxon>
        <taxon>Rosaceae</taxon>
        <taxon>Amygdaloideae</taxon>
        <taxon>Amygdaleae</taxon>
        <taxon>Prunus</taxon>
    </lineage>
</organism>
<dbReference type="Gene3D" id="3.20.20.100">
    <property type="entry name" value="NADP-dependent oxidoreductase domain"/>
    <property type="match status" value="1"/>
</dbReference>
<dbReference type="Proteomes" id="UP000507245">
    <property type="component" value="Unassembled WGS sequence"/>
</dbReference>
<protein>
    <recommendedName>
        <fullName evidence="3">NADP-dependent oxidoreductase domain-containing protein</fullName>
    </recommendedName>
</protein>
<proteinExistence type="predicted"/>
<reference evidence="2" key="1">
    <citation type="journal article" date="2020" name="Genome Biol.">
        <title>Gamete binning: chromosome-level and haplotype-resolved genome assembly enabled by high-throughput single-cell sequencing of gamete genomes.</title>
        <authorList>
            <person name="Campoy J.A."/>
            <person name="Sun H."/>
            <person name="Goel M."/>
            <person name="Jiao W.-B."/>
            <person name="Folz-Donahue K."/>
            <person name="Wang N."/>
            <person name="Rubio M."/>
            <person name="Liu C."/>
            <person name="Kukat C."/>
            <person name="Ruiz D."/>
            <person name="Huettel B."/>
            <person name="Schneeberger K."/>
        </authorList>
    </citation>
    <scope>NUCLEOTIDE SEQUENCE [LARGE SCALE GENOMIC DNA]</scope>
    <source>
        <strain evidence="2">cv. Rojo Pasion</strain>
    </source>
</reference>
<dbReference type="OrthoDB" id="416253at2759"/>
<evidence type="ECO:0000313" key="2">
    <source>
        <dbReference type="Proteomes" id="UP000507245"/>
    </source>
</evidence>
<dbReference type="EMBL" id="CAEKKB010000001">
    <property type="protein sequence ID" value="CAB4295889.1"/>
    <property type="molecule type" value="Genomic_DNA"/>
</dbReference>